<dbReference type="AlphaFoldDB" id="A0A4R6BLS1"/>
<evidence type="ECO:0000256" key="1">
    <source>
        <dbReference type="SAM" id="Phobius"/>
    </source>
</evidence>
<organism evidence="2 3">
    <name type="scientific">Macrococcus hajekii</name>
    <dbReference type="NCBI Taxonomy" id="198482"/>
    <lineage>
        <taxon>Bacteria</taxon>
        <taxon>Bacillati</taxon>
        <taxon>Bacillota</taxon>
        <taxon>Bacilli</taxon>
        <taxon>Bacillales</taxon>
        <taxon>Staphylococcaceae</taxon>
        <taxon>Macrococcus</taxon>
    </lineage>
</organism>
<keyword evidence="1" id="KW-0472">Membrane</keyword>
<dbReference type="Proteomes" id="UP000295328">
    <property type="component" value="Unassembled WGS sequence"/>
</dbReference>
<keyword evidence="1" id="KW-1133">Transmembrane helix</keyword>
<keyword evidence="1" id="KW-0812">Transmembrane</keyword>
<protein>
    <submittedName>
        <fullName evidence="2">Uncharacterized protein</fullName>
    </submittedName>
</protein>
<dbReference type="EMBL" id="SCWE01000001">
    <property type="protein sequence ID" value="TDM02736.1"/>
    <property type="molecule type" value="Genomic_DNA"/>
</dbReference>
<reference evidence="2 3" key="1">
    <citation type="submission" date="2019-01" db="EMBL/GenBank/DDBJ databases">
        <title>Draft genome sequences of the type strains of six Macrococcus species.</title>
        <authorList>
            <person name="Mazhar S."/>
            <person name="Altermann E."/>
            <person name="Hill C."/>
            <person name="Mcauliffe O."/>
        </authorList>
    </citation>
    <scope>NUCLEOTIDE SEQUENCE [LARGE SCALE GENOMIC DNA]</scope>
    <source>
        <strain evidence="2 3">CCM4809</strain>
    </source>
</reference>
<keyword evidence="3" id="KW-1185">Reference proteome</keyword>
<proteinExistence type="predicted"/>
<comment type="caution">
    <text evidence="2">The sequence shown here is derived from an EMBL/GenBank/DDBJ whole genome shotgun (WGS) entry which is preliminary data.</text>
</comment>
<accession>A0A4R6BLS1</accession>
<gene>
    <name evidence="2" type="ORF">ERX37_01200</name>
</gene>
<evidence type="ECO:0000313" key="2">
    <source>
        <dbReference type="EMBL" id="TDM02736.1"/>
    </source>
</evidence>
<feature type="transmembrane region" description="Helical" evidence="1">
    <location>
        <begin position="32"/>
        <end position="50"/>
    </location>
</feature>
<sequence length="65" mass="7628">MDKTLETVKYYFSHLLDFKSQDGYISYRRQNMMTIIITAIAFLTLIFNLIDNHPGRPVGTLQLFI</sequence>
<name>A0A4R6BLS1_9STAP</name>
<dbReference type="RefSeq" id="WP_133428824.1">
    <property type="nucleotide sequence ID" value="NZ_BMCC01000002.1"/>
</dbReference>
<evidence type="ECO:0000313" key="3">
    <source>
        <dbReference type="Proteomes" id="UP000295328"/>
    </source>
</evidence>